<comment type="pathway">
    <text evidence="2 9">Pyrimidine metabolism; UMP biosynthesis via de novo pathway.</text>
</comment>
<feature type="active site" description="Nucleophile" evidence="9">
    <location>
        <position position="120"/>
    </location>
</feature>
<comment type="catalytic activity">
    <reaction evidence="9">
        <text>(S)-dihydroorotate + A = orotate + AH2</text>
        <dbReference type="Rhea" id="RHEA:18073"/>
        <dbReference type="ChEBI" id="CHEBI:13193"/>
        <dbReference type="ChEBI" id="CHEBI:17499"/>
        <dbReference type="ChEBI" id="CHEBI:30839"/>
        <dbReference type="ChEBI" id="CHEBI:30864"/>
    </reaction>
</comment>
<feature type="binding site" evidence="9">
    <location>
        <position position="44"/>
    </location>
    <ligand>
        <name>substrate</name>
    </ligand>
</feature>
<dbReference type="EMBL" id="CP029287">
    <property type="protein sequence ID" value="AWR99756.1"/>
    <property type="molecule type" value="Genomic_DNA"/>
</dbReference>
<feature type="binding site" evidence="9">
    <location>
        <begin position="251"/>
        <end position="252"/>
    </location>
    <ligand>
        <name>FMN</name>
        <dbReference type="ChEBI" id="CHEBI:58210"/>
    </ligand>
</feature>
<dbReference type="GO" id="GO:0006207">
    <property type="term" value="P:'de novo' pyrimidine nucleobase biosynthetic process"/>
    <property type="evidence" value="ECO:0007669"/>
    <property type="project" value="InterPro"/>
</dbReference>
<dbReference type="InterPro" id="IPR024920">
    <property type="entry name" value="Dihydroorotate_DH_1"/>
</dbReference>
<reference evidence="11" key="1">
    <citation type="submission" date="2018-05" db="EMBL/GenBank/DDBJ databases">
        <title>Complete Genome Sequences of Extremely Thermoacidophilic, Metal-Mobilizing Type-Strain Members of the Archaeal Family Sulfolobaceae: Acidianus brierleyi DSM-1651T, Acidianus sulfidivorans DSM-18786T, Metallosphaera hakonensis DSM-7519T, and Metallosphaera prunae DSM-10039T.</title>
        <authorList>
            <person name="Counts J.A."/>
            <person name="Kelly R.M."/>
        </authorList>
    </citation>
    <scope>NUCLEOTIDE SEQUENCE [LARGE SCALE GENOMIC DNA]</scope>
    <source>
        <strain evidence="11">HO1-1</strain>
    </source>
</reference>
<feature type="binding site" evidence="9">
    <location>
        <begin position="178"/>
        <end position="179"/>
    </location>
    <ligand>
        <name>substrate</name>
    </ligand>
</feature>
<dbReference type="RefSeq" id="WP_110369347.1">
    <property type="nucleotide sequence ID" value="NZ_CP029287.2"/>
</dbReference>
<dbReference type="InterPro" id="IPR005720">
    <property type="entry name" value="Dihydroorotate_DH_cat"/>
</dbReference>
<evidence type="ECO:0000256" key="6">
    <source>
        <dbReference type="ARBA" id="ARBA00022643"/>
    </source>
</evidence>
<dbReference type="PROSITE" id="PS00912">
    <property type="entry name" value="DHODEHASE_2"/>
    <property type="match status" value="1"/>
</dbReference>
<dbReference type="PANTHER" id="PTHR48109:SF1">
    <property type="entry name" value="DIHYDROOROTATE DEHYDROGENASE (FUMARATE)"/>
    <property type="match status" value="1"/>
</dbReference>
<comment type="subcellular location">
    <subcellularLocation>
        <location evidence="1 9">Cytoplasm</location>
    </subcellularLocation>
</comment>
<organism evidence="11 12">
    <name type="scientific">Metallosphaera hakonensis JCM 8857 = DSM 7519</name>
    <dbReference type="NCBI Taxonomy" id="1293036"/>
    <lineage>
        <taxon>Archaea</taxon>
        <taxon>Thermoproteota</taxon>
        <taxon>Thermoprotei</taxon>
        <taxon>Sulfolobales</taxon>
        <taxon>Sulfolobaceae</taxon>
        <taxon>Metallosphaera</taxon>
    </lineage>
</organism>
<dbReference type="PANTHER" id="PTHR48109">
    <property type="entry name" value="DIHYDROOROTATE DEHYDROGENASE (QUINONE), MITOCHONDRIAL-RELATED"/>
    <property type="match status" value="1"/>
</dbReference>
<accession>A0A2U9IUP0</accession>
<proteinExistence type="inferred from homology"/>
<comment type="similarity">
    <text evidence="3 9">Belongs to the dihydroorotate dehydrogenase family. Type 1 subfamily.</text>
</comment>
<evidence type="ECO:0000313" key="11">
    <source>
        <dbReference type="EMBL" id="AWR99756.1"/>
    </source>
</evidence>
<dbReference type="InterPro" id="IPR012135">
    <property type="entry name" value="Dihydroorotate_DH_1_2"/>
</dbReference>
<evidence type="ECO:0000256" key="9">
    <source>
        <dbReference type="HAMAP-Rule" id="MF_00224"/>
    </source>
</evidence>
<dbReference type="InterPro" id="IPR050074">
    <property type="entry name" value="DHO_dehydrogenase"/>
</dbReference>
<evidence type="ECO:0000256" key="4">
    <source>
        <dbReference type="ARBA" id="ARBA00022490"/>
    </source>
</evidence>
<dbReference type="PIRSF" id="PIRSF000164">
    <property type="entry name" value="DHO_oxidase"/>
    <property type="match status" value="1"/>
</dbReference>
<dbReference type="KEGG" id="mhk:DFR87_08705"/>
<evidence type="ECO:0000256" key="3">
    <source>
        <dbReference type="ARBA" id="ARBA00008008"/>
    </source>
</evidence>
<dbReference type="NCBIfam" id="NF041011">
    <property type="entry name" value="dihydoor_dh_Arch"/>
    <property type="match status" value="1"/>
</dbReference>
<dbReference type="UniPathway" id="UPA00070"/>
<comment type="caution">
    <text evidence="9">Lacks conserved residue(s) required for the propagation of feature annotation.</text>
</comment>
<feature type="binding site" evidence="9">
    <location>
        <position position="152"/>
    </location>
    <ligand>
        <name>FMN</name>
        <dbReference type="ChEBI" id="CHEBI:58210"/>
    </ligand>
</feature>
<evidence type="ECO:0000256" key="2">
    <source>
        <dbReference type="ARBA" id="ARBA00004725"/>
    </source>
</evidence>
<dbReference type="SUPFAM" id="SSF51395">
    <property type="entry name" value="FMN-linked oxidoreductases"/>
    <property type="match status" value="1"/>
</dbReference>
<dbReference type="CDD" id="cd04740">
    <property type="entry name" value="DHOD_1B_like"/>
    <property type="match status" value="1"/>
</dbReference>
<comment type="cofactor">
    <cofactor evidence="9">
        <name>FMN</name>
        <dbReference type="ChEBI" id="CHEBI:58210"/>
    </cofactor>
    <text evidence="9">Binds 1 FMN per subunit.</text>
</comment>
<keyword evidence="4 9" id="KW-0963">Cytoplasm</keyword>
<feature type="binding site" evidence="9">
    <location>
        <begin position="69"/>
        <end position="73"/>
    </location>
    <ligand>
        <name>substrate</name>
    </ligand>
</feature>
<dbReference type="STRING" id="1293036.GCA_001315825_00845"/>
<keyword evidence="12" id="KW-1185">Reference proteome</keyword>
<dbReference type="GO" id="GO:0044205">
    <property type="term" value="P:'de novo' UMP biosynthetic process"/>
    <property type="evidence" value="ECO:0007669"/>
    <property type="project" value="UniProtKB-UniRule"/>
</dbReference>
<dbReference type="Proteomes" id="UP000247586">
    <property type="component" value="Chromosome"/>
</dbReference>
<evidence type="ECO:0000313" key="12">
    <source>
        <dbReference type="Proteomes" id="UP000247586"/>
    </source>
</evidence>
<evidence type="ECO:0000256" key="1">
    <source>
        <dbReference type="ARBA" id="ARBA00004496"/>
    </source>
</evidence>
<feature type="domain" description="Dihydroorotate dehydrogenase catalytic" evidence="10">
    <location>
        <begin position="2"/>
        <end position="273"/>
    </location>
</feature>
<feature type="binding site" evidence="9">
    <location>
        <begin position="44"/>
        <end position="45"/>
    </location>
    <ligand>
        <name>FMN</name>
        <dbReference type="ChEBI" id="CHEBI:58210"/>
    </ligand>
</feature>
<keyword evidence="6 9" id="KW-0288">FMN</keyword>
<keyword evidence="7 9" id="KW-0665">Pyrimidine biosynthesis</keyword>
<dbReference type="Pfam" id="PF01180">
    <property type="entry name" value="DHO_dh"/>
    <property type="match status" value="1"/>
</dbReference>
<keyword evidence="5 9" id="KW-0285">Flavoprotein</keyword>
<dbReference type="InterPro" id="IPR001295">
    <property type="entry name" value="Dihydroorotate_DH_CS"/>
</dbReference>
<feature type="binding site" evidence="9">
    <location>
        <position position="117"/>
    </location>
    <ligand>
        <name>FMN</name>
        <dbReference type="ChEBI" id="CHEBI:58210"/>
    </ligand>
</feature>
<feature type="binding site" evidence="9">
    <location>
        <position position="177"/>
    </location>
    <ligand>
        <name>FMN</name>
        <dbReference type="ChEBI" id="CHEBI:58210"/>
    </ligand>
</feature>
<dbReference type="GeneID" id="36835417"/>
<sequence>MYSTKLAGLELEDPFLIASGIVPDVPEFMESICKQYRPSAITTKTFTLNPLNPHHSPTFIKIGEGCYMNAIGLGNPGIGELREVGCRLFVSIGGSSKEEIIETAIRAENLASLIEINVSSPNRRNYGADVSSSVREIVKDVKSVVSKPVFVKLGPWDNVVELSGKALDGGADGLTLINTIKGMKIDVETGKPILSYGTGGISGRCIHPIAVRIIHDVYREYAPEIIGVGGVFSADDALELMEVGAKAIGLGTVLIDQGYQSLTSIREQVKSFLEEKGINLSSVIGSGVKK</sequence>
<keyword evidence="8 9" id="KW-0560">Oxidoreductase</keyword>
<name>A0A2U9IUP0_9CREN</name>
<gene>
    <name evidence="9" type="primary">pyrD</name>
    <name evidence="11" type="ORF">DFR87_08705</name>
</gene>
<evidence type="ECO:0000256" key="8">
    <source>
        <dbReference type="ARBA" id="ARBA00023002"/>
    </source>
</evidence>
<evidence type="ECO:0000256" key="7">
    <source>
        <dbReference type="ARBA" id="ARBA00022975"/>
    </source>
</evidence>
<evidence type="ECO:0000256" key="5">
    <source>
        <dbReference type="ARBA" id="ARBA00022630"/>
    </source>
</evidence>
<dbReference type="GO" id="GO:0005737">
    <property type="term" value="C:cytoplasm"/>
    <property type="evidence" value="ECO:0007669"/>
    <property type="project" value="UniProtKB-SubCell"/>
</dbReference>
<dbReference type="HAMAP" id="MF_00224">
    <property type="entry name" value="DHO_dh_type1"/>
    <property type="match status" value="1"/>
</dbReference>
<dbReference type="AlphaFoldDB" id="A0A2U9IUP0"/>
<dbReference type="EC" id="1.3.-.-" evidence="9"/>
<dbReference type="InterPro" id="IPR033888">
    <property type="entry name" value="DHOD_1B"/>
</dbReference>
<feature type="binding site" evidence="9">
    <location>
        <begin position="229"/>
        <end position="230"/>
    </location>
    <ligand>
        <name>FMN</name>
        <dbReference type="ChEBI" id="CHEBI:58210"/>
    </ligand>
</feature>
<feature type="binding site" evidence="9">
    <location>
        <position position="19"/>
    </location>
    <ligand>
        <name>FMN</name>
        <dbReference type="ChEBI" id="CHEBI:58210"/>
    </ligand>
</feature>
<protein>
    <recommendedName>
        <fullName evidence="9">Dihydroorotate dehydrogenase</fullName>
        <shortName evidence="9">DHOD</shortName>
        <shortName evidence="9">DHODase</shortName>
        <shortName evidence="9">DHOdehase</shortName>
        <ecNumber evidence="9">1.3.-.-</ecNumber>
    </recommendedName>
</protein>
<comment type="function">
    <text evidence="9">Catalyzes the conversion of dihydroorotate to orotate.</text>
</comment>
<dbReference type="Gene3D" id="3.20.20.70">
    <property type="entry name" value="Aldolase class I"/>
    <property type="match status" value="1"/>
</dbReference>
<dbReference type="InterPro" id="IPR053488">
    <property type="entry name" value="DHODH_Type1"/>
</dbReference>
<dbReference type="OrthoDB" id="36608at2157"/>
<feature type="binding site" evidence="9">
    <location>
        <position position="117"/>
    </location>
    <ligand>
        <name>substrate</name>
    </ligand>
</feature>
<evidence type="ECO:0000259" key="10">
    <source>
        <dbReference type="Pfam" id="PF01180"/>
    </source>
</evidence>
<dbReference type="GO" id="GO:0004152">
    <property type="term" value="F:dihydroorotate dehydrogenase activity"/>
    <property type="evidence" value="ECO:0007669"/>
    <property type="project" value="UniProtKB-UniRule"/>
</dbReference>
<feature type="binding site" evidence="9">
    <location>
        <position position="203"/>
    </location>
    <ligand>
        <name>FMN</name>
        <dbReference type="ChEBI" id="CHEBI:58210"/>
    </ligand>
</feature>
<dbReference type="InterPro" id="IPR013785">
    <property type="entry name" value="Aldolase_TIM"/>
</dbReference>